<keyword evidence="10 12" id="KW-0325">Glycoprotein</keyword>
<dbReference type="InterPro" id="IPR027995">
    <property type="entry name" value="Galactosyl_T_N"/>
</dbReference>
<feature type="signal peptide" evidence="13">
    <location>
        <begin position="1"/>
        <end position="32"/>
    </location>
</feature>
<protein>
    <recommendedName>
        <fullName evidence="12">Beta-1,4-galactosyltransferase</fullName>
        <shortName evidence="12">Beta-1,4-GalTase</shortName>
        <ecNumber evidence="12">2.4.1.-</ecNumber>
    </recommendedName>
</protein>
<evidence type="ECO:0000256" key="8">
    <source>
        <dbReference type="ARBA" id="ARBA00022989"/>
    </source>
</evidence>
<evidence type="ECO:0000256" key="12">
    <source>
        <dbReference type="RuleBase" id="RU368121"/>
    </source>
</evidence>
<dbReference type="Pfam" id="PF02709">
    <property type="entry name" value="Glyco_transf_7C"/>
    <property type="match status" value="1"/>
</dbReference>
<dbReference type="AlphaFoldDB" id="A0A8C2IZ02"/>
<dbReference type="EC" id="2.4.1.-" evidence="12"/>
<feature type="domain" description="Galactosyltransferase N-terminal" evidence="15">
    <location>
        <begin position="82"/>
        <end position="214"/>
    </location>
</feature>
<keyword evidence="12" id="KW-0479">Metal-binding</keyword>
<dbReference type="GO" id="GO:0046872">
    <property type="term" value="F:metal ion binding"/>
    <property type="evidence" value="ECO:0007669"/>
    <property type="project" value="UniProtKB-UniRule"/>
</dbReference>
<dbReference type="Gene3D" id="3.90.550.10">
    <property type="entry name" value="Spore Coat Polysaccharide Biosynthesis Protein SpsA, Chain A"/>
    <property type="match status" value="1"/>
</dbReference>
<dbReference type="GO" id="GO:0008378">
    <property type="term" value="F:galactosyltransferase activity"/>
    <property type="evidence" value="ECO:0007669"/>
    <property type="project" value="TreeGrafter"/>
</dbReference>
<comment type="subcellular location">
    <subcellularLocation>
        <location evidence="1 12">Golgi apparatus membrane</location>
        <topology evidence="1 12">Single-pass type II membrane protein</topology>
    </subcellularLocation>
</comment>
<evidence type="ECO:0000256" key="13">
    <source>
        <dbReference type="SAM" id="SignalP"/>
    </source>
</evidence>
<keyword evidence="5 12" id="KW-0808">Transferase</keyword>
<evidence type="ECO:0000256" key="7">
    <source>
        <dbReference type="ARBA" id="ARBA00022968"/>
    </source>
</evidence>
<keyword evidence="12" id="KW-0333">Golgi apparatus</keyword>
<comment type="function">
    <text evidence="12">Responsible for the synthesis of complex-type N-linked oligosaccharides in many glycoproteins as well as the carbohydrate moieties of glycolipids.</text>
</comment>
<keyword evidence="11 12" id="KW-0464">Manganese</keyword>
<feature type="chain" id="PRO_5034474517" description="Beta-1,4-galactosyltransferase" evidence="13">
    <location>
        <begin position="33"/>
        <end position="310"/>
    </location>
</feature>
<dbReference type="InterPro" id="IPR027791">
    <property type="entry name" value="Galactosyl_T_C"/>
</dbReference>
<keyword evidence="7 12" id="KW-0735">Signal-anchor</keyword>
<dbReference type="PANTHER" id="PTHR19300">
    <property type="entry name" value="BETA-1,4-GALACTOSYLTRANSFERASE"/>
    <property type="match status" value="1"/>
</dbReference>
<evidence type="ECO:0000259" key="14">
    <source>
        <dbReference type="Pfam" id="PF02709"/>
    </source>
</evidence>
<dbReference type="InterPro" id="IPR003859">
    <property type="entry name" value="Galactosyl_T"/>
</dbReference>
<keyword evidence="13" id="KW-0732">Signal</keyword>
<dbReference type="Proteomes" id="UP000694701">
    <property type="component" value="Unplaced"/>
</dbReference>
<reference evidence="16" key="1">
    <citation type="submission" date="2025-08" db="UniProtKB">
        <authorList>
            <consortium name="Ensembl"/>
        </authorList>
    </citation>
    <scope>IDENTIFICATION</scope>
</reference>
<keyword evidence="6" id="KW-0812">Transmembrane</keyword>
<feature type="domain" description="Galactosyltransferase C-terminal" evidence="14">
    <location>
        <begin position="218"/>
        <end position="281"/>
    </location>
</feature>
<keyword evidence="4 12" id="KW-0328">Glycosyltransferase</keyword>
<dbReference type="Ensembl" id="ENSCCRT00020095682.1">
    <property type="protein sequence ID" value="ENSCCRP00020087487.1"/>
    <property type="gene ID" value="ENSCCRG00020040252.1"/>
</dbReference>
<comment type="similarity">
    <text evidence="3 12">Belongs to the glycosyltransferase 7 family.</text>
</comment>
<evidence type="ECO:0000256" key="3">
    <source>
        <dbReference type="ARBA" id="ARBA00005735"/>
    </source>
</evidence>
<name>A0A8C2IZ02_CYPCA</name>
<dbReference type="Pfam" id="PF13733">
    <property type="entry name" value="Glyco_transf_7N"/>
    <property type="match status" value="1"/>
</dbReference>
<evidence type="ECO:0000256" key="10">
    <source>
        <dbReference type="ARBA" id="ARBA00023180"/>
    </source>
</evidence>
<keyword evidence="9" id="KW-0472">Membrane</keyword>
<dbReference type="UniPathway" id="UPA00378"/>
<keyword evidence="8" id="KW-1133">Transmembrane helix</keyword>
<dbReference type="InterPro" id="IPR029044">
    <property type="entry name" value="Nucleotide-diphossugar_trans"/>
</dbReference>
<comment type="cofactor">
    <cofactor evidence="12">
        <name>Mn(2+)</name>
        <dbReference type="ChEBI" id="CHEBI:29035"/>
    </cofactor>
</comment>
<evidence type="ECO:0000256" key="6">
    <source>
        <dbReference type="ARBA" id="ARBA00022692"/>
    </source>
</evidence>
<comment type="pathway">
    <text evidence="2 12">Protein modification; protein glycosylation.</text>
</comment>
<dbReference type="PANTHER" id="PTHR19300:SF9">
    <property type="entry name" value="BETA-1,4-GALACTOSYLTRANSFERASE 4"/>
    <property type="match status" value="1"/>
</dbReference>
<dbReference type="GO" id="GO:0005975">
    <property type="term" value="P:carbohydrate metabolic process"/>
    <property type="evidence" value="ECO:0007669"/>
    <property type="project" value="InterPro"/>
</dbReference>
<evidence type="ECO:0000313" key="16">
    <source>
        <dbReference type="Ensembl" id="ENSCCRP00020087487.1"/>
    </source>
</evidence>
<dbReference type="SUPFAM" id="SSF53448">
    <property type="entry name" value="Nucleotide-diphospho-sugar transferases"/>
    <property type="match status" value="1"/>
</dbReference>
<dbReference type="GO" id="GO:0032580">
    <property type="term" value="C:Golgi cisterna membrane"/>
    <property type="evidence" value="ECO:0007669"/>
    <property type="project" value="UniProtKB-UniRule"/>
</dbReference>
<organism evidence="16 17">
    <name type="scientific">Cyprinus carpio</name>
    <name type="common">Common carp</name>
    <dbReference type="NCBI Taxonomy" id="7962"/>
    <lineage>
        <taxon>Eukaryota</taxon>
        <taxon>Metazoa</taxon>
        <taxon>Chordata</taxon>
        <taxon>Craniata</taxon>
        <taxon>Vertebrata</taxon>
        <taxon>Euteleostomi</taxon>
        <taxon>Actinopterygii</taxon>
        <taxon>Neopterygii</taxon>
        <taxon>Teleostei</taxon>
        <taxon>Ostariophysi</taxon>
        <taxon>Cypriniformes</taxon>
        <taxon>Cyprinidae</taxon>
        <taxon>Cyprininae</taxon>
        <taxon>Cyprinus</taxon>
    </lineage>
</organism>
<evidence type="ECO:0000259" key="15">
    <source>
        <dbReference type="Pfam" id="PF13733"/>
    </source>
</evidence>
<evidence type="ECO:0000256" key="9">
    <source>
        <dbReference type="ARBA" id="ARBA00023136"/>
    </source>
</evidence>
<evidence type="ECO:0000256" key="2">
    <source>
        <dbReference type="ARBA" id="ARBA00004922"/>
    </source>
</evidence>
<evidence type="ECO:0000313" key="17">
    <source>
        <dbReference type="Proteomes" id="UP000694701"/>
    </source>
</evidence>
<evidence type="ECO:0000256" key="4">
    <source>
        <dbReference type="ARBA" id="ARBA00022676"/>
    </source>
</evidence>
<sequence>MGLFPAMYKMIRKGKFLFFLLLCLCVVAWIATLSNDDTVKHVQEESNPEDTSVEGFAKLELESEMMHSIEERAGEQAATESCPERSPLLRGAFKLSFDPSLTIGQVESENGEVMEGQYKPSDCMARQSVAILIPHRNREKHLLYLLYHLHPFLQRQQLHYAIYVIHQAGDATFNRAKLLNVGYLEALKDHSWDCFIFHDVDLVPENDHNLYMCEDQPKHLVVGRNSTGYKLRYKGYFGGVSAMTKDQFHKVNGFPNSYWGWGGEDDDLRIRMFTKTCSVYTMVFHKRDSGNQINKNRSFKDNDLHHKILE</sequence>
<dbReference type="PRINTS" id="PR02050">
    <property type="entry name" value="B14GALTRFASE"/>
</dbReference>
<dbReference type="GO" id="GO:0000139">
    <property type="term" value="C:Golgi membrane"/>
    <property type="evidence" value="ECO:0007669"/>
    <property type="project" value="UniProtKB-SubCell"/>
</dbReference>
<accession>A0A8C2IZ02</accession>
<evidence type="ECO:0000256" key="1">
    <source>
        <dbReference type="ARBA" id="ARBA00004323"/>
    </source>
</evidence>
<evidence type="ECO:0000256" key="11">
    <source>
        <dbReference type="ARBA" id="ARBA00023211"/>
    </source>
</evidence>
<evidence type="ECO:0000256" key="5">
    <source>
        <dbReference type="ARBA" id="ARBA00022679"/>
    </source>
</evidence>
<proteinExistence type="inferred from homology"/>